<reference evidence="2 3" key="1">
    <citation type="submission" date="2013-11" db="EMBL/GenBank/DDBJ databases">
        <title>Opisthorchis viverrini - life in the bile duct.</title>
        <authorList>
            <person name="Young N.D."/>
            <person name="Nagarajan N."/>
            <person name="Lin S.J."/>
            <person name="Korhonen P.K."/>
            <person name="Jex A.R."/>
            <person name="Hall R.S."/>
            <person name="Safavi-Hemami H."/>
            <person name="Kaewkong W."/>
            <person name="Bertrand D."/>
            <person name="Gao S."/>
            <person name="Seet Q."/>
            <person name="Wongkham S."/>
            <person name="Teh B.T."/>
            <person name="Wongkham C."/>
            <person name="Intapan P.M."/>
            <person name="Maleewong W."/>
            <person name="Yang X."/>
            <person name="Hu M."/>
            <person name="Wang Z."/>
            <person name="Hofmann A."/>
            <person name="Sternberg P.W."/>
            <person name="Tan P."/>
            <person name="Wang J."/>
            <person name="Gasser R.B."/>
        </authorList>
    </citation>
    <scope>NUCLEOTIDE SEQUENCE [LARGE SCALE GENOMIC DNA]</scope>
</reference>
<accession>A0A074ZW62</accession>
<feature type="chain" id="PRO_5001704344" evidence="1">
    <location>
        <begin position="22"/>
        <end position="235"/>
    </location>
</feature>
<evidence type="ECO:0000313" key="3">
    <source>
        <dbReference type="Proteomes" id="UP000054324"/>
    </source>
</evidence>
<evidence type="ECO:0000256" key="1">
    <source>
        <dbReference type="SAM" id="SignalP"/>
    </source>
</evidence>
<dbReference type="KEGG" id="ovi:T265_05418"/>
<evidence type="ECO:0000313" key="2">
    <source>
        <dbReference type="EMBL" id="KER27605.1"/>
    </source>
</evidence>
<protein>
    <submittedName>
        <fullName evidence="2">Uncharacterized protein</fullName>
    </submittedName>
</protein>
<proteinExistence type="predicted"/>
<dbReference type="GeneID" id="20319600"/>
<keyword evidence="3" id="KW-1185">Reference proteome</keyword>
<feature type="signal peptide" evidence="1">
    <location>
        <begin position="1"/>
        <end position="21"/>
    </location>
</feature>
<dbReference type="RefSeq" id="XP_009168680.1">
    <property type="nucleotide sequence ID" value="XM_009170416.1"/>
</dbReference>
<keyword evidence="1" id="KW-0732">Signal</keyword>
<dbReference type="EMBL" id="KL596719">
    <property type="protein sequence ID" value="KER27605.1"/>
    <property type="molecule type" value="Genomic_DNA"/>
</dbReference>
<gene>
    <name evidence="2" type="ORF">T265_05418</name>
</gene>
<name>A0A074ZW62_OPIVI</name>
<dbReference type="CTD" id="20319600"/>
<sequence>MMKSSLMWAIAFAVCVVFTLRDFTGMNGESLQQKEIPKLKTQSLLPTLRFVYWSPGYPLCAIRLATSVKESYKRQLDRCLFVVSAYTPTDCSSDTIKDKFCDTLDTLLRRAKSSVLNTDVMLSMMVMVVKPGGRAEPGKWKKFRKSGTLRDFQLFHATGPRKPRVSKTTNDQNRATSFSKEERLDQWAEYFGQQLSWPPSVTHLELTPDIEPLMVNVLHPTASEVYDYMCSLKRH</sequence>
<dbReference type="Proteomes" id="UP000054324">
    <property type="component" value="Unassembled WGS sequence"/>
</dbReference>
<dbReference type="AlphaFoldDB" id="A0A074ZW62"/>
<organism evidence="2 3">
    <name type="scientific">Opisthorchis viverrini</name>
    <name type="common">Southeast Asian liver fluke</name>
    <dbReference type="NCBI Taxonomy" id="6198"/>
    <lineage>
        <taxon>Eukaryota</taxon>
        <taxon>Metazoa</taxon>
        <taxon>Spiralia</taxon>
        <taxon>Lophotrochozoa</taxon>
        <taxon>Platyhelminthes</taxon>
        <taxon>Trematoda</taxon>
        <taxon>Digenea</taxon>
        <taxon>Opisthorchiida</taxon>
        <taxon>Opisthorchiata</taxon>
        <taxon>Opisthorchiidae</taxon>
        <taxon>Opisthorchis</taxon>
    </lineage>
</organism>